<protein>
    <submittedName>
        <fullName evidence="1">Uncharacterized protein</fullName>
    </submittedName>
</protein>
<evidence type="ECO:0000313" key="2">
    <source>
        <dbReference type="Proteomes" id="UP000308600"/>
    </source>
</evidence>
<evidence type="ECO:0000313" key="1">
    <source>
        <dbReference type="EMBL" id="TFK67074.1"/>
    </source>
</evidence>
<name>A0ACD3AN45_9AGAR</name>
<dbReference type="EMBL" id="ML208386">
    <property type="protein sequence ID" value="TFK67074.1"/>
    <property type="molecule type" value="Genomic_DNA"/>
</dbReference>
<gene>
    <name evidence="1" type="ORF">BDN72DRAFT_899290</name>
</gene>
<proteinExistence type="predicted"/>
<keyword evidence="2" id="KW-1185">Reference proteome</keyword>
<sequence>MSDEIRNILRLVNRQVRELSYNLQALDIQLQGPLERASSATSHRAEDLDSQAAFTSVSTRPAPSALRGPNPSPLPLNTQGIATPEGDVDDDVEDDDYTSLTPVERVGDFTVWPTPNIPIEAATHSSTPTTPSPQRPTPAENVVAHTTMPTAAVLAGPWFCVVRGFHPGVTNSRDEVFDQIQGFNGALVLSCGTRSTADNIYESEQEAGHTSNKSIEYGEEY</sequence>
<organism evidence="1 2">
    <name type="scientific">Pluteus cervinus</name>
    <dbReference type="NCBI Taxonomy" id="181527"/>
    <lineage>
        <taxon>Eukaryota</taxon>
        <taxon>Fungi</taxon>
        <taxon>Dikarya</taxon>
        <taxon>Basidiomycota</taxon>
        <taxon>Agaricomycotina</taxon>
        <taxon>Agaricomycetes</taxon>
        <taxon>Agaricomycetidae</taxon>
        <taxon>Agaricales</taxon>
        <taxon>Pluteineae</taxon>
        <taxon>Pluteaceae</taxon>
        <taxon>Pluteus</taxon>
    </lineage>
</organism>
<dbReference type="Proteomes" id="UP000308600">
    <property type="component" value="Unassembled WGS sequence"/>
</dbReference>
<reference evidence="1 2" key="1">
    <citation type="journal article" date="2019" name="Nat. Ecol. Evol.">
        <title>Megaphylogeny resolves global patterns of mushroom evolution.</title>
        <authorList>
            <person name="Varga T."/>
            <person name="Krizsan K."/>
            <person name="Foldi C."/>
            <person name="Dima B."/>
            <person name="Sanchez-Garcia M."/>
            <person name="Sanchez-Ramirez S."/>
            <person name="Szollosi G.J."/>
            <person name="Szarkandi J.G."/>
            <person name="Papp V."/>
            <person name="Albert L."/>
            <person name="Andreopoulos W."/>
            <person name="Angelini C."/>
            <person name="Antonin V."/>
            <person name="Barry K.W."/>
            <person name="Bougher N.L."/>
            <person name="Buchanan P."/>
            <person name="Buyck B."/>
            <person name="Bense V."/>
            <person name="Catcheside P."/>
            <person name="Chovatia M."/>
            <person name="Cooper J."/>
            <person name="Damon W."/>
            <person name="Desjardin D."/>
            <person name="Finy P."/>
            <person name="Geml J."/>
            <person name="Haridas S."/>
            <person name="Hughes K."/>
            <person name="Justo A."/>
            <person name="Karasinski D."/>
            <person name="Kautmanova I."/>
            <person name="Kiss B."/>
            <person name="Kocsube S."/>
            <person name="Kotiranta H."/>
            <person name="LaButti K.M."/>
            <person name="Lechner B.E."/>
            <person name="Liimatainen K."/>
            <person name="Lipzen A."/>
            <person name="Lukacs Z."/>
            <person name="Mihaltcheva S."/>
            <person name="Morgado L.N."/>
            <person name="Niskanen T."/>
            <person name="Noordeloos M.E."/>
            <person name="Ohm R.A."/>
            <person name="Ortiz-Santana B."/>
            <person name="Ovrebo C."/>
            <person name="Racz N."/>
            <person name="Riley R."/>
            <person name="Savchenko A."/>
            <person name="Shiryaev A."/>
            <person name="Soop K."/>
            <person name="Spirin V."/>
            <person name="Szebenyi C."/>
            <person name="Tomsovsky M."/>
            <person name="Tulloss R.E."/>
            <person name="Uehling J."/>
            <person name="Grigoriev I.V."/>
            <person name="Vagvolgyi C."/>
            <person name="Papp T."/>
            <person name="Martin F.M."/>
            <person name="Miettinen O."/>
            <person name="Hibbett D.S."/>
            <person name="Nagy L.G."/>
        </authorList>
    </citation>
    <scope>NUCLEOTIDE SEQUENCE [LARGE SCALE GENOMIC DNA]</scope>
    <source>
        <strain evidence="1 2">NL-1719</strain>
    </source>
</reference>
<accession>A0ACD3AN45</accession>